<accession>A0A1B8Y4Z9</accession>
<name>A0A1B8Y4Z9_XENTR</name>
<reference evidence="1" key="1">
    <citation type="submission" date="2009-11" db="EMBL/GenBank/DDBJ databases">
        <authorList>
            <consortium name="US DOE Joint Genome Institute (JGI-PGF)"/>
            <person name="Ottilar R."/>
            <person name="Schmutz J."/>
            <person name="Salamov A."/>
            <person name="Cheng J.F."/>
            <person name="Lucas S."/>
            <person name="Pitluck S."/>
            <person name="Gundlach H."/>
            <person name="Guo Y."/>
            <person name="Haberer G."/>
            <person name="Nasrallah J."/>
            <person name="Mayer K.F.X."/>
            <person name="van de Peer Y."/>
            <person name="Weigel D."/>
            <person name="Grigoriev I.V."/>
        </authorList>
    </citation>
    <scope>NUCLEOTIDE SEQUENCE</scope>
    <source>
        <strain evidence="1">Nigerian</strain>
    </source>
</reference>
<proteinExistence type="predicted"/>
<protein>
    <submittedName>
        <fullName evidence="1">Uncharacterized protein</fullName>
    </submittedName>
</protein>
<reference evidence="1" key="2">
    <citation type="journal article" date="2010" name="Science">
        <title>The genome of the Western clawed frog Xenopus tropicalis.</title>
        <authorList>
            <person name="Hellsten U."/>
            <person name="Harland R.M."/>
            <person name="Gilchrist M.J."/>
            <person name="Hendrix D."/>
            <person name="Jurka J."/>
            <person name="Kapitonov V."/>
            <person name="Ovcharenko I."/>
            <person name="Putnam N.H."/>
            <person name="Shu S."/>
            <person name="Taher L."/>
            <person name="Blitz I.L."/>
            <person name="Blumberg B."/>
            <person name="Dichmann D.S."/>
            <person name="Dubchak I."/>
            <person name="Amaya E."/>
            <person name="Detter J.C."/>
            <person name="Fletcher R."/>
            <person name="Gerhard D.S."/>
            <person name="Goodstein D."/>
            <person name="Graves T."/>
            <person name="Grigoriev I.V."/>
            <person name="Grimwood J."/>
            <person name="Kawashima T."/>
            <person name="Lindquist E."/>
            <person name="Lucas S.M."/>
            <person name="Mead P.E."/>
            <person name="Mitros T."/>
            <person name="Ogino H."/>
            <person name="Ohta Y."/>
            <person name="Poliakov A.V."/>
            <person name="Pollet N."/>
            <person name="Robert J."/>
            <person name="Salamov A."/>
            <person name="Sater A.K."/>
            <person name="Schmutz J."/>
            <person name="Terry A."/>
            <person name="Vize P.D."/>
            <person name="Warren W.C."/>
            <person name="Wells D."/>
            <person name="Wills A."/>
            <person name="Wilson R.K."/>
            <person name="Zimmerman L.B."/>
            <person name="Zorn A.M."/>
            <person name="Grainger R."/>
            <person name="Grammer T."/>
            <person name="Khokha M.K."/>
            <person name="Richardson P.M."/>
            <person name="Rokhsar D.S."/>
        </authorList>
    </citation>
    <scope>NUCLEOTIDE SEQUENCE [LARGE SCALE GENOMIC DNA]</scope>
    <source>
        <strain evidence="1">Nigerian</strain>
    </source>
</reference>
<reference evidence="1" key="3">
    <citation type="submission" date="2016-05" db="EMBL/GenBank/DDBJ databases">
        <title>WGS assembly of Xenopus tropicalis.</title>
        <authorList>
            <person name="Sessions A."/>
            <person name="Jenkins J."/>
            <person name="Mitros T."/>
            <person name="Lyons J.T."/>
            <person name="Dichmann D.S."/>
            <person name="Robert J."/>
            <person name="Harland R.M."/>
            <person name="Rokhsar D.S."/>
        </authorList>
    </citation>
    <scope>NUCLEOTIDE SEQUENCE</scope>
    <source>
        <strain evidence="1">Nigerian</strain>
    </source>
</reference>
<evidence type="ECO:0000313" key="1">
    <source>
        <dbReference type="EMBL" id="OCA17984.1"/>
    </source>
</evidence>
<gene>
    <name evidence="1" type="ORF">XENTR_v90026266mg</name>
</gene>
<organism evidence="1">
    <name type="scientific">Xenopus tropicalis</name>
    <name type="common">Western clawed frog</name>
    <name type="synonym">Silurana tropicalis</name>
    <dbReference type="NCBI Taxonomy" id="8364"/>
    <lineage>
        <taxon>Eukaryota</taxon>
        <taxon>Metazoa</taxon>
        <taxon>Chordata</taxon>
        <taxon>Craniata</taxon>
        <taxon>Vertebrata</taxon>
        <taxon>Euteleostomi</taxon>
        <taxon>Amphibia</taxon>
        <taxon>Batrachia</taxon>
        <taxon>Anura</taxon>
        <taxon>Pipoidea</taxon>
        <taxon>Pipidae</taxon>
        <taxon>Xenopodinae</taxon>
        <taxon>Xenopus</taxon>
        <taxon>Silurana</taxon>
    </lineage>
</organism>
<sequence>MGASSRSCGSDCHKRINCLSSRRRNNNKCAIVKQETDNCNTFTNTTNRVYPTDSKISNIAPMLVECNKKLLVGSDHLNAATDPNFAFELLVFNHLYVRTRTATTRYTNELHQKCKKFNHRKENLSFCSDNGG</sequence>
<dbReference type="AlphaFoldDB" id="A0A1B8Y4Z9"/>
<dbReference type="EMBL" id="KV460444">
    <property type="protein sequence ID" value="OCA17984.1"/>
    <property type="molecule type" value="Genomic_DNA"/>
</dbReference>